<evidence type="ECO:0000313" key="1">
    <source>
        <dbReference type="EMBL" id="JAD22630.1"/>
    </source>
</evidence>
<reference evidence="1" key="1">
    <citation type="submission" date="2014-09" db="EMBL/GenBank/DDBJ databases">
        <authorList>
            <person name="Magalhaes I.L.F."/>
            <person name="Oliveira U."/>
            <person name="Santos F.R."/>
            <person name="Vidigal T.H.D.A."/>
            <person name="Brescovit A.D."/>
            <person name="Santos A.J."/>
        </authorList>
    </citation>
    <scope>NUCLEOTIDE SEQUENCE</scope>
    <source>
        <tissue evidence="1">Shoot tissue taken approximately 20 cm above the soil surface</tissue>
    </source>
</reference>
<sequence>MGFAFFILNFLSMSLIYLV</sequence>
<dbReference type="AlphaFoldDB" id="A0A0A8YB05"/>
<dbReference type="EMBL" id="GBRH01275265">
    <property type="protein sequence ID" value="JAD22630.1"/>
    <property type="molecule type" value="Transcribed_RNA"/>
</dbReference>
<accession>A0A0A8YB05</accession>
<proteinExistence type="predicted"/>
<protein>
    <submittedName>
        <fullName evidence="1">Uncharacterized protein</fullName>
    </submittedName>
</protein>
<reference evidence="1" key="2">
    <citation type="journal article" date="2015" name="Data Brief">
        <title>Shoot transcriptome of the giant reed, Arundo donax.</title>
        <authorList>
            <person name="Barrero R.A."/>
            <person name="Guerrero F.D."/>
            <person name="Moolhuijzen P."/>
            <person name="Goolsby J.A."/>
            <person name="Tidwell J."/>
            <person name="Bellgard S.E."/>
            <person name="Bellgard M.I."/>
        </authorList>
    </citation>
    <scope>NUCLEOTIDE SEQUENCE</scope>
    <source>
        <tissue evidence="1">Shoot tissue taken approximately 20 cm above the soil surface</tissue>
    </source>
</reference>
<organism evidence="1">
    <name type="scientific">Arundo donax</name>
    <name type="common">Giant reed</name>
    <name type="synonym">Donax arundinaceus</name>
    <dbReference type="NCBI Taxonomy" id="35708"/>
    <lineage>
        <taxon>Eukaryota</taxon>
        <taxon>Viridiplantae</taxon>
        <taxon>Streptophyta</taxon>
        <taxon>Embryophyta</taxon>
        <taxon>Tracheophyta</taxon>
        <taxon>Spermatophyta</taxon>
        <taxon>Magnoliopsida</taxon>
        <taxon>Liliopsida</taxon>
        <taxon>Poales</taxon>
        <taxon>Poaceae</taxon>
        <taxon>PACMAD clade</taxon>
        <taxon>Arundinoideae</taxon>
        <taxon>Arundineae</taxon>
        <taxon>Arundo</taxon>
    </lineage>
</organism>
<name>A0A0A8YB05_ARUDO</name>